<feature type="compositionally biased region" description="Basic and acidic residues" evidence="1">
    <location>
        <begin position="378"/>
        <end position="397"/>
    </location>
</feature>
<evidence type="ECO:0000313" key="3">
    <source>
        <dbReference type="EMBL" id="KAF3330799.1"/>
    </source>
</evidence>
<feature type="domain" description="INO80 complex subunit B-like conserved region" evidence="2">
    <location>
        <begin position="343"/>
        <end position="425"/>
    </location>
</feature>
<dbReference type="OrthoDB" id="2021186at2759"/>
<feature type="compositionally biased region" description="Polar residues" evidence="1">
    <location>
        <begin position="139"/>
        <end position="149"/>
    </location>
</feature>
<dbReference type="AlphaFoldDB" id="A0A833R7P2"/>
<dbReference type="CDD" id="cd23021">
    <property type="entry name" value="zf-HIT_IN80B"/>
    <property type="match status" value="1"/>
</dbReference>
<sequence length="485" mass="53216">MEGLAGFGSSSSNAISKKPRSTAPRKPRSTENLTATPHIESISPALHHDNTNFTEGYKRKAIYLNTFSSSKKNKREERGRTGNVPGSSRSTEGALAPANWKGAAQQDEYAGLGSSAENKLRKVKLKVGGVTRTIHAKTGNESGEGSANRSKAKGEYWFSNTGKGNTPDKCNAESSSEPVRKSRRVPKRRSLDSNIEQDHEARYHEKIRVSKTTTQPNTEFEDTPDEGSKKRKVSKVNNNNNNNINGNSKSCNRTSNYEVDEDFVVSRLGRDSNNRRRHKEIEQSGGFIEGEEAGSDGGSDAKLTTRQRAMQGKGGHGDSLIEFPNGLPPAPSRKQKEKLSEVEIQAKKAEAAQRRKMQVEKALKEAEADAIRKILGLDSDKKKEEKKQKEREVKEKAAQSQISAGNIIKWVIGPTSTVVTFPDEVGLPSILNSKPSSYPPPREKCAGPSCTNPYKYRDSKSNLPLCSLLCYKAVQGSTSVHKLTC</sequence>
<feature type="compositionally biased region" description="Basic and acidic residues" evidence="1">
    <location>
        <begin position="196"/>
        <end position="208"/>
    </location>
</feature>
<name>A0A833R7P2_9POAL</name>
<dbReference type="GO" id="GO:0006338">
    <property type="term" value="P:chromatin remodeling"/>
    <property type="evidence" value="ECO:0007669"/>
    <property type="project" value="InterPro"/>
</dbReference>
<feature type="region of interest" description="Disordered" evidence="1">
    <location>
        <begin position="67"/>
        <end position="339"/>
    </location>
</feature>
<dbReference type="PANTHER" id="PTHR21561">
    <property type="entry name" value="INO80 COMPLEX SUBUNIT B"/>
    <property type="match status" value="1"/>
</dbReference>
<comment type="caution">
    <text evidence="3">The sequence shown here is derived from an EMBL/GenBank/DDBJ whole genome shotgun (WGS) entry which is preliminary data.</text>
</comment>
<organism evidence="3 4">
    <name type="scientific">Carex littledalei</name>
    <dbReference type="NCBI Taxonomy" id="544730"/>
    <lineage>
        <taxon>Eukaryota</taxon>
        <taxon>Viridiplantae</taxon>
        <taxon>Streptophyta</taxon>
        <taxon>Embryophyta</taxon>
        <taxon>Tracheophyta</taxon>
        <taxon>Spermatophyta</taxon>
        <taxon>Magnoliopsida</taxon>
        <taxon>Liliopsida</taxon>
        <taxon>Poales</taxon>
        <taxon>Cyperaceae</taxon>
        <taxon>Cyperoideae</taxon>
        <taxon>Cariceae</taxon>
        <taxon>Carex</taxon>
        <taxon>Carex subgen. Euthyceras</taxon>
    </lineage>
</organism>
<dbReference type="SMART" id="SM01406">
    <property type="entry name" value="PAPA-1"/>
    <property type="match status" value="1"/>
</dbReference>
<feature type="region of interest" description="Disordered" evidence="1">
    <location>
        <begin position="378"/>
        <end position="398"/>
    </location>
</feature>
<dbReference type="InterPro" id="IPR006880">
    <property type="entry name" value="INO80B_C"/>
</dbReference>
<feature type="compositionally biased region" description="Basic residues" evidence="1">
    <location>
        <begin position="17"/>
        <end position="27"/>
    </location>
</feature>
<feature type="region of interest" description="Disordered" evidence="1">
    <location>
        <begin position="1"/>
        <end position="53"/>
    </location>
</feature>
<dbReference type="Proteomes" id="UP000623129">
    <property type="component" value="Unassembled WGS sequence"/>
</dbReference>
<keyword evidence="3" id="KW-0396">Initiation factor</keyword>
<dbReference type="GO" id="GO:0003743">
    <property type="term" value="F:translation initiation factor activity"/>
    <property type="evidence" value="ECO:0007669"/>
    <property type="project" value="UniProtKB-KW"/>
</dbReference>
<protein>
    <submittedName>
        <fullName evidence="3">Eukaryotic translation initiation factor 5B-like protein</fullName>
    </submittedName>
</protein>
<dbReference type="Pfam" id="PF04795">
    <property type="entry name" value="PAPA-1"/>
    <property type="match status" value="1"/>
</dbReference>
<dbReference type="InterPro" id="IPR007529">
    <property type="entry name" value="Znf_HIT"/>
</dbReference>
<reference evidence="3" key="1">
    <citation type="submission" date="2020-01" db="EMBL/GenBank/DDBJ databases">
        <title>Genome sequence of Kobresia littledalei, the first chromosome-level genome in the family Cyperaceae.</title>
        <authorList>
            <person name="Qu G."/>
        </authorList>
    </citation>
    <scope>NUCLEOTIDE SEQUENCE</scope>
    <source>
        <strain evidence="3">C.B.Clarke</strain>
        <tissue evidence="3">Leaf</tissue>
    </source>
</reference>
<keyword evidence="4" id="KW-1185">Reference proteome</keyword>
<feature type="compositionally biased region" description="Basic and acidic residues" evidence="1">
    <location>
        <begin position="268"/>
        <end position="282"/>
    </location>
</feature>
<evidence type="ECO:0000313" key="4">
    <source>
        <dbReference type="Proteomes" id="UP000623129"/>
    </source>
</evidence>
<accession>A0A833R7P2</accession>
<dbReference type="Pfam" id="PF04438">
    <property type="entry name" value="zf-HIT"/>
    <property type="match status" value="1"/>
</dbReference>
<feature type="compositionally biased region" description="Low complexity" evidence="1">
    <location>
        <begin position="235"/>
        <end position="253"/>
    </location>
</feature>
<dbReference type="PANTHER" id="PTHR21561:SF25">
    <property type="entry name" value="OS03G0811500 PROTEIN"/>
    <property type="match status" value="1"/>
</dbReference>
<evidence type="ECO:0000259" key="2">
    <source>
        <dbReference type="SMART" id="SM01406"/>
    </source>
</evidence>
<keyword evidence="3" id="KW-0648">Protein biosynthesis</keyword>
<evidence type="ECO:0000256" key="1">
    <source>
        <dbReference type="SAM" id="MobiDB-lite"/>
    </source>
</evidence>
<dbReference type="InterPro" id="IPR029523">
    <property type="entry name" value="INO80B/Ies2"/>
</dbReference>
<proteinExistence type="predicted"/>
<dbReference type="EMBL" id="SWLB01000013">
    <property type="protein sequence ID" value="KAF3330799.1"/>
    <property type="molecule type" value="Genomic_DNA"/>
</dbReference>
<dbReference type="GO" id="GO:0031011">
    <property type="term" value="C:Ino80 complex"/>
    <property type="evidence" value="ECO:0007669"/>
    <property type="project" value="InterPro"/>
</dbReference>
<gene>
    <name evidence="3" type="ORF">FCM35_KLT04153</name>
</gene>